<reference evidence="8 9" key="1">
    <citation type="submission" date="2017-12" db="EMBL/GenBank/DDBJ databases">
        <title>FDA dAtabase for Regulatory Grade micrObial Sequences (FDA-ARGOS): Supporting development and validation of Infectious Disease Dx tests.</title>
        <authorList>
            <person name="Hoffmann M."/>
            <person name="Allard M."/>
            <person name="Evans P."/>
            <person name="Brown E."/>
            <person name="Tallon L."/>
            <person name="Sadzewicz L."/>
            <person name="Sengamalay N."/>
            <person name="Ott S."/>
            <person name="Godinez A."/>
            <person name="Nagaraj S."/>
            <person name="Vavikolanu K."/>
            <person name="Aluvathingal J."/>
            <person name="Nadendla S."/>
            <person name="Sichtig H."/>
        </authorList>
    </citation>
    <scope>NUCLEOTIDE SEQUENCE [LARGE SCALE GENOMIC DNA]</scope>
    <source>
        <strain evidence="8 9">FDAARGOS_148</strain>
    </source>
</reference>
<feature type="binding site" evidence="5">
    <location>
        <begin position="117"/>
        <end position="121"/>
    </location>
    <ligand>
        <name>S-adenosyl-L-methionine</name>
        <dbReference type="ChEBI" id="CHEBI:59789"/>
    </ligand>
</feature>
<dbReference type="HAMAP" id="MF_02126">
    <property type="entry name" value="RF_methyltr_PrmC"/>
    <property type="match status" value="1"/>
</dbReference>
<feature type="binding site" evidence="5">
    <location>
        <position position="140"/>
    </location>
    <ligand>
        <name>S-adenosyl-L-methionine</name>
        <dbReference type="ChEBI" id="CHEBI:59789"/>
    </ligand>
</feature>
<dbReference type="NCBIfam" id="TIGR00536">
    <property type="entry name" value="hemK_fam"/>
    <property type="match status" value="1"/>
</dbReference>
<dbReference type="InterPro" id="IPR040758">
    <property type="entry name" value="PrmC_N"/>
</dbReference>
<dbReference type="RefSeq" id="WP_037551924.1">
    <property type="nucleotide sequence ID" value="NZ_CAJCGD010000013.1"/>
</dbReference>
<dbReference type="GO" id="GO:0032259">
    <property type="term" value="P:methylation"/>
    <property type="evidence" value="ECO:0007669"/>
    <property type="project" value="UniProtKB-KW"/>
</dbReference>
<name>A0A2K0A6K5_STAHA</name>
<keyword evidence="2 5" id="KW-0808">Transferase</keyword>
<dbReference type="Pfam" id="PF05175">
    <property type="entry name" value="MTS"/>
    <property type="match status" value="1"/>
</dbReference>
<dbReference type="EMBL" id="LORN02000015">
    <property type="protein sequence ID" value="PNN20652.1"/>
    <property type="molecule type" value="Genomic_DNA"/>
</dbReference>
<comment type="caution">
    <text evidence="5">Lacks conserved residue(s) required for the propagation of feature annotation.</text>
</comment>
<comment type="function">
    <text evidence="5">Methylates the class 1 translation termination release factors RF1/PrfA and RF2/PrfB on the glutamine residue of the universally conserved GGQ motif.</text>
</comment>
<evidence type="ECO:0000259" key="7">
    <source>
        <dbReference type="Pfam" id="PF17827"/>
    </source>
</evidence>
<evidence type="ECO:0000256" key="5">
    <source>
        <dbReference type="HAMAP-Rule" id="MF_02126"/>
    </source>
</evidence>
<feature type="domain" description="Methyltransferase small" evidence="6">
    <location>
        <begin position="99"/>
        <end position="191"/>
    </location>
</feature>
<dbReference type="InterPro" id="IPR002052">
    <property type="entry name" value="DNA_methylase_N6_adenine_CS"/>
</dbReference>
<dbReference type="InterPro" id="IPR050320">
    <property type="entry name" value="N5-glutamine_MTase"/>
</dbReference>
<accession>A0A2K0A6K5</accession>
<evidence type="ECO:0000256" key="3">
    <source>
        <dbReference type="ARBA" id="ARBA00022691"/>
    </source>
</evidence>
<dbReference type="Proteomes" id="UP000053523">
    <property type="component" value="Unassembled WGS sequence"/>
</dbReference>
<protein>
    <recommendedName>
        <fullName evidence="5">Release factor glutamine methyltransferase</fullName>
        <shortName evidence="5">RF MTase</shortName>
        <ecNumber evidence="5">2.1.1.297</ecNumber>
    </recommendedName>
    <alternativeName>
        <fullName evidence="5">N5-glutamine methyltransferase PrmC</fullName>
    </alternativeName>
    <alternativeName>
        <fullName evidence="5">Protein-(glutamine-N5) MTase PrmC</fullName>
    </alternativeName>
    <alternativeName>
        <fullName evidence="5">Protein-glutamine N-methyltransferase PrmC</fullName>
    </alternativeName>
</protein>
<evidence type="ECO:0000313" key="9">
    <source>
        <dbReference type="Proteomes" id="UP000053523"/>
    </source>
</evidence>
<feature type="domain" description="Release factor glutamine methyltransferase N-terminal" evidence="7">
    <location>
        <begin position="18"/>
        <end position="74"/>
    </location>
</feature>
<dbReference type="InterPro" id="IPR007848">
    <property type="entry name" value="Small_mtfrase_dom"/>
</dbReference>
<feature type="binding site" evidence="5">
    <location>
        <begin position="184"/>
        <end position="187"/>
    </location>
    <ligand>
        <name>substrate</name>
    </ligand>
</feature>
<dbReference type="GO" id="GO:0102559">
    <property type="term" value="F:peptide chain release factor N(5)-glutamine methyltransferase activity"/>
    <property type="evidence" value="ECO:0007669"/>
    <property type="project" value="UniProtKB-EC"/>
</dbReference>
<comment type="catalytic activity">
    <reaction evidence="4 5">
        <text>L-glutaminyl-[peptide chain release factor] + S-adenosyl-L-methionine = N(5)-methyl-L-glutaminyl-[peptide chain release factor] + S-adenosyl-L-homocysteine + H(+)</text>
        <dbReference type="Rhea" id="RHEA:42896"/>
        <dbReference type="Rhea" id="RHEA-COMP:10271"/>
        <dbReference type="Rhea" id="RHEA-COMP:10272"/>
        <dbReference type="ChEBI" id="CHEBI:15378"/>
        <dbReference type="ChEBI" id="CHEBI:30011"/>
        <dbReference type="ChEBI" id="CHEBI:57856"/>
        <dbReference type="ChEBI" id="CHEBI:59789"/>
        <dbReference type="ChEBI" id="CHEBI:61891"/>
        <dbReference type="EC" id="2.1.1.297"/>
    </reaction>
</comment>
<keyword evidence="1 5" id="KW-0489">Methyltransferase</keyword>
<evidence type="ECO:0000256" key="4">
    <source>
        <dbReference type="ARBA" id="ARBA00048391"/>
    </source>
</evidence>
<evidence type="ECO:0000313" key="8">
    <source>
        <dbReference type="EMBL" id="PNN20652.1"/>
    </source>
</evidence>
<dbReference type="InterPro" id="IPR019874">
    <property type="entry name" value="RF_methyltr_PrmC"/>
</dbReference>
<sequence length="278" mass="31986">MVNFKEQLDYAIKQAVDKGYEQSRAEWLMLDLFGWSRTDYLIHMYDDMSKAEEIKFSLATERMLLGEPIQYIVGFQSFYGYQFQVNENCLIPRPETEEVMLHFLENCKSSATIADIGTGSGVLAVTLKKLNKDFTVYATDILQETLEVASDNAHYHEAAVTFFKGNALKPFIQKNIKLDGIVSNPPYIDVDEIEMMENTVVKYEPHIALFAENKGFAIYELILNDLPKVLNKDAFVTFEIGYNQGERLKNIILEKYPKLDVKVVKDINGNERIVSFKW</sequence>
<dbReference type="Pfam" id="PF17827">
    <property type="entry name" value="PrmC_N"/>
    <property type="match status" value="1"/>
</dbReference>
<organism evidence="8 9">
    <name type="scientific">Staphylococcus haemolyticus</name>
    <dbReference type="NCBI Taxonomy" id="1283"/>
    <lineage>
        <taxon>Bacteria</taxon>
        <taxon>Bacillati</taxon>
        <taxon>Bacillota</taxon>
        <taxon>Bacilli</taxon>
        <taxon>Bacillales</taxon>
        <taxon>Staphylococcaceae</taxon>
        <taxon>Staphylococcus</taxon>
    </lineage>
</organism>
<dbReference type="SUPFAM" id="SSF53335">
    <property type="entry name" value="S-adenosyl-L-methionine-dependent methyltransferases"/>
    <property type="match status" value="1"/>
</dbReference>
<evidence type="ECO:0000256" key="1">
    <source>
        <dbReference type="ARBA" id="ARBA00022603"/>
    </source>
</evidence>
<evidence type="ECO:0000256" key="2">
    <source>
        <dbReference type="ARBA" id="ARBA00022679"/>
    </source>
</evidence>
<comment type="caution">
    <text evidence="8">The sequence shown here is derived from an EMBL/GenBank/DDBJ whole genome shotgun (WGS) entry which is preliminary data.</text>
</comment>
<dbReference type="EC" id="2.1.1.297" evidence="5"/>
<dbReference type="PROSITE" id="PS00092">
    <property type="entry name" value="N6_MTASE"/>
    <property type="match status" value="1"/>
</dbReference>
<dbReference type="NCBIfam" id="TIGR03534">
    <property type="entry name" value="RF_mod_PrmC"/>
    <property type="match status" value="1"/>
</dbReference>
<dbReference type="Gene3D" id="1.10.8.10">
    <property type="entry name" value="DNA helicase RuvA subunit, C-terminal domain"/>
    <property type="match status" value="1"/>
</dbReference>
<keyword evidence="3 5" id="KW-0949">S-adenosyl-L-methionine</keyword>
<dbReference type="GO" id="GO:0003676">
    <property type="term" value="F:nucleic acid binding"/>
    <property type="evidence" value="ECO:0007669"/>
    <property type="project" value="InterPro"/>
</dbReference>
<evidence type="ECO:0000259" key="6">
    <source>
        <dbReference type="Pfam" id="PF05175"/>
    </source>
</evidence>
<dbReference type="CDD" id="cd02440">
    <property type="entry name" value="AdoMet_MTases"/>
    <property type="match status" value="1"/>
</dbReference>
<dbReference type="Gene3D" id="3.40.50.150">
    <property type="entry name" value="Vaccinia Virus protein VP39"/>
    <property type="match status" value="1"/>
</dbReference>
<comment type="similarity">
    <text evidence="5">Belongs to the protein N5-glutamine methyltransferase family. PrmC subfamily.</text>
</comment>
<dbReference type="PANTHER" id="PTHR18895">
    <property type="entry name" value="HEMK METHYLTRANSFERASE"/>
    <property type="match status" value="1"/>
</dbReference>
<dbReference type="InterPro" id="IPR029063">
    <property type="entry name" value="SAM-dependent_MTases_sf"/>
</dbReference>
<proteinExistence type="inferred from homology"/>
<dbReference type="AlphaFoldDB" id="A0A2K0A6K5"/>
<gene>
    <name evidence="5 8" type="primary">prmC</name>
    <name evidence="8" type="ORF">AL503_007590</name>
</gene>
<dbReference type="PANTHER" id="PTHR18895:SF74">
    <property type="entry name" value="MTRF1L RELEASE FACTOR GLUTAMINE METHYLTRANSFERASE"/>
    <property type="match status" value="1"/>
</dbReference>
<feature type="binding site" evidence="5">
    <location>
        <position position="184"/>
    </location>
    <ligand>
        <name>S-adenosyl-L-methionine</name>
        <dbReference type="ChEBI" id="CHEBI:59789"/>
    </ligand>
</feature>
<dbReference type="InterPro" id="IPR004556">
    <property type="entry name" value="HemK-like"/>
</dbReference>